<dbReference type="AlphaFoldDB" id="A0A0W0TJR0"/>
<gene>
    <name evidence="2" type="primary">nifU_2</name>
    <name evidence="2" type="ORF">Lery_2103</name>
</gene>
<dbReference type="SUPFAM" id="SSF82649">
    <property type="entry name" value="SufE/NifU"/>
    <property type="match status" value="1"/>
</dbReference>
<sequence>MMNYNQRVEDCFFTPRHVGRLDCTEPFTVLSEAGLRDKAFLQWYAACDPKGLITQCCFKAYGNPYLIAALEWCCRQMTGTSLDSHPRFDYLQLVTELEIPKALYPTALLVEQGYRQICEKMKQLVKESP</sequence>
<evidence type="ECO:0000259" key="1">
    <source>
        <dbReference type="Pfam" id="PF01592"/>
    </source>
</evidence>
<dbReference type="InterPro" id="IPR002871">
    <property type="entry name" value="NIF_FeS_clus_asmbl_NifU_N"/>
</dbReference>
<proteinExistence type="predicted"/>
<evidence type="ECO:0000313" key="3">
    <source>
        <dbReference type="Proteomes" id="UP000054773"/>
    </source>
</evidence>
<comment type="caution">
    <text evidence="2">The sequence shown here is derived from an EMBL/GenBank/DDBJ whole genome shotgun (WGS) entry which is preliminary data.</text>
</comment>
<organism evidence="2 3">
    <name type="scientific">Legionella erythra</name>
    <dbReference type="NCBI Taxonomy" id="448"/>
    <lineage>
        <taxon>Bacteria</taxon>
        <taxon>Pseudomonadati</taxon>
        <taxon>Pseudomonadota</taxon>
        <taxon>Gammaproteobacteria</taxon>
        <taxon>Legionellales</taxon>
        <taxon>Legionellaceae</taxon>
        <taxon>Legionella</taxon>
    </lineage>
</organism>
<dbReference type="RefSeq" id="WP_058527237.1">
    <property type="nucleotide sequence ID" value="NZ_CAAAHY010000017.1"/>
</dbReference>
<accession>A0A0W0TJR0</accession>
<feature type="domain" description="NIF system FeS cluster assembly NifU N-terminal" evidence="1">
    <location>
        <begin position="4"/>
        <end position="109"/>
    </location>
</feature>
<reference evidence="2 3" key="1">
    <citation type="submission" date="2015-11" db="EMBL/GenBank/DDBJ databases">
        <title>Genomic analysis of 38 Legionella species identifies large and diverse effector repertoires.</title>
        <authorList>
            <person name="Burstein D."/>
            <person name="Amaro F."/>
            <person name="Zusman T."/>
            <person name="Lifshitz Z."/>
            <person name="Cohen O."/>
            <person name="Gilbert J.A."/>
            <person name="Pupko T."/>
            <person name="Shuman H.A."/>
            <person name="Segal G."/>
        </authorList>
    </citation>
    <scope>NUCLEOTIDE SEQUENCE [LARGE SCALE GENOMIC DNA]</scope>
    <source>
        <strain evidence="2 3">SE-32A-C8</strain>
    </source>
</reference>
<dbReference type="Gene3D" id="3.90.1010.10">
    <property type="match status" value="1"/>
</dbReference>
<name>A0A0W0TJR0_LEGER</name>
<dbReference type="GO" id="GO:0005506">
    <property type="term" value="F:iron ion binding"/>
    <property type="evidence" value="ECO:0007669"/>
    <property type="project" value="InterPro"/>
</dbReference>
<dbReference type="GO" id="GO:0016226">
    <property type="term" value="P:iron-sulfur cluster assembly"/>
    <property type="evidence" value="ECO:0007669"/>
    <property type="project" value="InterPro"/>
</dbReference>
<dbReference type="Proteomes" id="UP000054773">
    <property type="component" value="Unassembled WGS sequence"/>
</dbReference>
<dbReference type="Pfam" id="PF01592">
    <property type="entry name" value="NifU_N"/>
    <property type="match status" value="1"/>
</dbReference>
<dbReference type="GO" id="GO:0051536">
    <property type="term" value="F:iron-sulfur cluster binding"/>
    <property type="evidence" value="ECO:0007669"/>
    <property type="project" value="InterPro"/>
</dbReference>
<dbReference type="STRING" id="448.Lery_2103"/>
<dbReference type="OrthoDB" id="46697at2"/>
<protein>
    <submittedName>
        <fullName evidence="2">NifU-like protein</fullName>
    </submittedName>
</protein>
<dbReference type="PATRIC" id="fig|448.7.peg.2202"/>
<dbReference type="EMBL" id="LNYA01000032">
    <property type="protein sequence ID" value="KTC95808.1"/>
    <property type="molecule type" value="Genomic_DNA"/>
</dbReference>
<evidence type="ECO:0000313" key="2">
    <source>
        <dbReference type="EMBL" id="KTC95808.1"/>
    </source>
</evidence>
<keyword evidence="3" id="KW-1185">Reference proteome</keyword>